<comment type="caution">
    <text evidence="4">The sequence shown here is derived from an EMBL/GenBank/DDBJ whole genome shotgun (WGS) entry which is preliminary data.</text>
</comment>
<sequence>MLSTSARLLRLLALLQVPGAHTGPDLASRLGISARTLRSDVAALRDLGYSVHAVPGVAGGYRLGSGSRLPPLVLDDDEAVALAMGMSLSASHGVTDIADASARALNKVLTLLPARLRPRLASLARATSSAPYGIAAVDTDTLWSIAAAIHTQERLRFAYKDAAGNESHREVEAYRLVLRAGRWYLLAWDAFRDDWRTFRVDRLRVKTPNGRRFTPRPEPNGGLEDRLVRSLQTAPWQTRYRVRLKAPAADIRARAPLAVDVEPDGDDACIVTVGSETAASVARYLSWWETDFEVLDSPELLAQVRLLAERYRAASENLTGHRSSPW</sequence>
<reference evidence="4" key="1">
    <citation type="submission" date="2020-10" db="EMBL/GenBank/DDBJ databases">
        <title>Sequencing the genomes of 1000 actinobacteria strains.</title>
        <authorList>
            <person name="Klenk H.-P."/>
        </authorList>
    </citation>
    <scope>NUCLEOTIDE SEQUENCE</scope>
    <source>
        <strain evidence="4">DSM 45354</strain>
    </source>
</reference>
<dbReference type="GO" id="GO:0003677">
    <property type="term" value="F:DNA binding"/>
    <property type="evidence" value="ECO:0007669"/>
    <property type="project" value="UniProtKB-KW"/>
</dbReference>
<dbReference type="Proteomes" id="UP000638648">
    <property type="component" value="Unassembled WGS sequence"/>
</dbReference>
<dbReference type="PIRSF" id="PIRSF016838">
    <property type="entry name" value="PafC"/>
    <property type="match status" value="1"/>
</dbReference>
<feature type="domain" description="WYL" evidence="2">
    <location>
        <begin position="142"/>
        <end position="204"/>
    </location>
</feature>
<dbReference type="InterPro" id="IPR036388">
    <property type="entry name" value="WH-like_DNA-bd_sf"/>
</dbReference>
<dbReference type="Pfam" id="PF13280">
    <property type="entry name" value="WYL"/>
    <property type="match status" value="1"/>
</dbReference>
<dbReference type="InterPro" id="IPR051534">
    <property type="entry name" value="CBASS_pafABC_assoc_protein"/>
</dbReference>
<dbReference type="PANTHER" id="PTHR34580">
    <property type="match status" value="1"/>
</dbReference>
<evidence type="ECO:0000313" key="5">
    <source>
        <dbReference type="Proteomes" id="UP000638648"/>
    </source>
</evidence>
<dbReference type="InterPro" id="IPR013196">
    <property type="entry name" value="HTH_11"/>
</dbReference>
<gene>
    <name evidence="4" type="ORF">HEB94_001267</name>
</gene>
<dbReference type="RefSeq" id="WP_192748961.1">
    <property type="nucleotide sequence ID" value="NZ_BAABJL010000169.1"/>
</dbReference>
<evidence type="ECO:0000259" key="3">
    <source>
        <dbReference type="Pfam" id="PF25583"/>
    </source>
</evidence>
<accession>A0A927MPR5</accession>
<keyword evidence="5" id="KW-1185">Reference proteome</keyword>
<evidence type="ECO:0000259" key="2">
    <source>
        <dbReference type="Pfam" id="PF13280"/>
    </source>
</evidence>
<feature type="domain" description="Helix-turn-helix type 11" evidence="1">
    <location>
        <begin position="7"/>
        <end position="62"/>
    </location>
</feature>
<proteinExistence type="predicted"/>
<dbReference type="Gene3D" id="1.10.10.10">
    <property type="entry name" value="Winged helix-like DNA-binding domain superfamily/Winged helix DNA-binding domain"/>
    <property type="match status" value="1"/>
</dbReference>
<evidence type="ECO:0000259" key="1">
    <source>
        <dbReference type="Pfam" id="PF08279"/>
    </source>
</evidence>
<dbReference type="EMBL" id="JADBEM010000001">
    <property type="protein sequence ID" value="MBE1604419.1"/>
    <property type="molecule type" value="Genomic_DNA"/>
</dbReference>
<keyword evidence="4" id="KW-0238">DNA-binding</keyword>
<dbReference type="InterPro" id="IPR036390">
    <property type="entry name" value="WH_DNA-bd_sf"/>
</dbReference>
<dbReference type="InterPro" id="IPR026881">
    <property type="entry name" value="WYL_dom"/>
</dbReference>
<protein>
    <submittedName>
        <fullName evidence="4">DNA-binding transcriptional regulator YafY</fullName>
    </submittedName>
</protein>
<organism evidence="4 5">
    <name type="scientific">Actinopolymorpha pittospori</name>
    <dbReference type="NCBI Taxonomy" id="648752"/>
    <lineage>
        <taxon>Bacteria</taxon>
        <taxon>Bacillati</taxon>
        <taxon>Actinomycetota</taxon>
        <taxon>Actinomycetes</taxon>
        <taxon>Propionibacteriales</taxon>
        <taxon>Actinopolymorphaceae</taxon>
        <taxon>Actinopolymorpha</taxon>
    </lineage>
</organism>
<dbReference type="AlphaFoldDB" id="A0A927MPR5"/>
<dbReference type="PROSITE" id="PS52050">
    <property type="entry name" value="WYL"/>
    <property type="match status" value="1"/>
</dbReference>
<dbReference type="Pfam" id="PF08279">
    <property type="entry name" value="HTH_11"/>
    <property type="match status" value="1"/>
</dbReference>
<evidence type="ECO:0000313" key="4">
    <source>
        <dbReference type="EMBL" id="MBE1604419.1"/>
    </source>
</evidence>
<dbReference type="InterPro" id="IPR057727">
    <property type="entry name" value="WCX_dom"/>
</dbReference>
<feature type="domain" description="WCX" evidence="3">
    <location>
        <begin position="239"/>
        <end position="310"/>
    </location>
</feature>
<dbReference type="Pfam" id="PF25583">
    <property type="entry name" value="WCX"/>
    <property type="match status" value="1"/>
</dbReference>
<name>A0A927MPR5_9ACTN</name>
<dbReference type="SUPFAM" id="SSF46785">
    <property type="entry name" value="Winged helix' DNA-binding domain"/>
    <property type="match status" value="1"/>
</dbReference>
<dbReference type="PANTHER" id="PTHR34580:SF3">
    <property type="entry name" value="PROTEIN PAFB"/>
    <property type="match status" value="1"/>
</dbReference>
<dbReference type="InterPro" id="IPR028349">
    <property type="entry name" value="PafC-like"/>
</dbReference>